<dbReference type="OrthoDB" id="43486at2759"/>
<accession>A0A9K3KE85</accession>
<dbReference type="PROSITE" id="PS51321">
    <property type="entry name" value="TFIIS_CENTRAL"/>
    <property type="match status" value="1"/>
</dbReference>
<protein>
    <submittedName>
        <fullName evidence="10">Transcription factor S-II TFIIS</fullName>
    </submittedName>
</protein>
<evidence type="ECO:0000259" key="8">
    <source>
        <dbReference type="PROSITE" id="PS51133"/>
    </source>
</evidence>
<evidence type="ECO:0000256" key="3">
    <source>
        <dbReference type="ARBA" id="ARBA00022833"/>
    </source>
</evidence>
<dbReference type="InterPro" id="IPR003618">
    <property type="entry name" value="TFIIS_cen_dom"/>
</dbReference>
<dbReference type="EMBL" id="JAGRRH010000025">
    <property type="protein sequence ID" value="KAG7341978.1"/>
    <property type="molecule type" value="Genomic_DNA"/>
</dbReference>
<feature type="compositionally biased region" description="Polar residues" evidence="6">
    <location>
        <begin position="573"/>
        <end position="585"/>
    </location>
</feature>
<feature type="region of interest" description="Disordered" evidence="6">
    <location>
        <begin position="1"/>
        <end position="24"/>
    </location>
</feature>
<evidence type="ECO:0000313" key="10">
    <source>
        <dbReference type="EMBL" id="KAG7341978.1"/>
    </source>
</evidence>
<keyword evidence="1" id="KW-0479">Metal-binding</keyword>
<reference evidence="10" key="2">
    <citation type="submission" date="2021-04" db="EMBL/GenBank/DDBJ databases">
        <authorList>
            <person name="Podell S."/>
        </authorList>
    </citation>
    <scope>NUCLEOTIDE SEQUENCE</scope>
    <source>
        <strain evidence="10">Hildebrandi</strain>
    </source>
</reference>
<organism evidence="10 11">
    <name type="scientific">Nitzschia inconspicua</name>
    <dbReference type="NCBI Taxonomy" id="303405"/>
    <lineage>
        <taxon>Eukaryota</taxon>
        <taxon>Sar</taxon>
        <taxon>Stramenopiles</taxon>
        <taxon>Ochrophyta</taxon>
        <taxon>Bacillariophyta</taxon>
        <taxon>Bacillariophyceae</taxon>
        <taxon>Bacillariophycidae</taxon>
        <taxon>Bacillariales</taxon>
        <taxon>Bacillariaceae</taxon>
        <taxon>Nitzschia</taxon>
    </lineage>
</organism>
<dbReference type="GO" id="GO:0006351">
    <property type="term" value="P:DNA-templated transcription"/>
    <property type="evidence" value="ECO:0007669"/>
    <property type="project" value="InterPro"/>
</dbReference>
<reference evidence="10" key="1">
    <citation type="journal article" date="2021" name="Sci. Rep.">
        <title>Diploid genomic architecture of Nitzschia inconspicua, an elite biomass production diatom.</title>
        <authorList>
            <person name="Oliver A."/>
            <person name="Podell S."/>
            <person name="Pinowska A."/>
            <person name="Traller J.C."/>
            <person name="Smith S.R."/>
            <person name="McClure R."/>
            <person name="Beliaev A."/>
            <person name="Bohutskyi P."/>
            <person name="Hill E.A."/>
            <person name="Rabines A."/>
            <person name="Zheng H."/>
            <person name="Allen L.Z."/>
            <person name="Kuo A."/>
            <person name="Grigoriev I.V."/>
            <person name="Allen A.E."/>
            <person name="Hazlebeck D."/>
            <person name="Allen E.E."/>
        </authorList>
    </citation>
    <scope>NUCLEOTIDE SEQUENCE</scope>
    <source>
        <strain evidence="10">Hildebrandi</strain>
    </source>
</reference>
<dbReference type="InterPro" id="IPR001222">
    <property type="entry name" value="Znf_TFIIS"/>
</dbReference>
<keyword evidence="7" id="KW-0812">Transmembrane</keyword>
<evidence type="ECO:0000256" key="5">
    <source>
        <dbReference type="PROSITE-ProRule" id="PRU00472"/>
    </source>
</evidence>
<keyword evidence="2 5" id="KW-0863">Zinc-finger</keyword>
<sequence length="804" mass="90549">MQPSAKVTQNQWAEGSGHGGQSQATIFGDRHVMTTLSPFCHPRSPMLGGYPLRYFFLMAVLICFASLRISPLMVINDSYTRDAMITQPTNNGRTQDNNPEIAIPLQTQLFNTSNIPKFMMEYFEWHAEQLQKVEKGELLWIPPSGAHNNSTSETPKQLRYLIMRCIDGDRCGGTSDRLKAFPLFLLLAKQSNRILLIRWGQHRPFPISEFLMPGPLWNWTVPRPVLRLLEESEEQDNGPGNVTTSNIAKLERSHHMHQEISGSDNRRVYYDGTKFHQLRQSIMDPDIWVVEGNDYSGGVRRFHDIVKQEISQHPQNSGWKLEDSDYANFYHDLFHASFQPSNAVEALLRSYIDINTQNVLAPTVESLPVRLKLNNYMVAHYRAKYPGEPYRETWNTSILEQTARHAVECAMHRSPSPGTVYFASDTALATQMVYSDFTLHRQQRNEQRDTSNYVWSYLNLEDQGKGKDGEASQRGDDNATIPFAVDPPHLNFAKLQEPSGFYGIFVDLFLMSYSTCVVYGAGGFGRFGSLVSFNPSSKIILFVGTTAKALVKKWKKVAKGEGTATAAITAPSTVDSKCSKNGGSDNDSKPSPAAPAAKLERRRSVNSATDEMQCEWASLQPYRGTTCQKLLDVFKASKASLVKDGINEDAVDHLVVERATEVESAIHAKYPNQKQDYISKARSLCFNIKKNIPLASQIILGQVEATDLVNMSSEQLASDEKRKEIEERTEKLMESKQLDWESQNESEINEMCGIKGELLQASLFTCGRCKSTKTTSTQKQTRSADEPMTVFVLCLNCGKRWKFS</sequence>
<gene>
    <name evidence="10" type="ORF">IV203_007070</name>
</gene>
<evidence type="ECO:0000313" key="11">
    <source>
        <dbReference type="Proteomes" id="UP000693970"/>
    </source>
</evidence>
<evidence type="ECO:0000259" key="9">
    <source>
        <dbReference type="PROSITE" id="PS51321"/>
    </source>
</evidence>
<name>A0A9K3KE85_9STRA</name>
<keyword evidence="7" id="KW-0472">Membrane</keyword>
<evidence type="ECO:0000256" key="2">
    <source>
        <dbReference type="ARBA" id="ARBA00022771"/>
    </source>
</evidence>
<keyword evidence="3" id="KW-0862">Zinc</keyword>
<feature type="region of interest" description="Disordered" evidence="6">
    <location>
        <begin position="573"/>
        <end position="605"/>
    </location>
</feature>
<evidence type="ECO:0000256" key="6">
    <source>
        <dbReference type="SAM" id="MobiDB-lite"/>
    </source>
</evidence>
<dbReference type="PROSITE" id="PS51133">
    <property type="entry name" value="ZF_TFIIS_2"/>
    <property type="match status" value="1"/>
</dbReference>
<keyword evidence="11" id="KW-1185">Reference proteome</keyword>
<comment type="caution">
    <text evidence="10">The sequence shown here is derived from an EMBL/GenBank/DDBJ whole genome shotgun (WGS) entry which is preliminary data.</text>
</comment>
<proteinExistence type="predicted"/>
<dbReference type="GO" id="GO:0003676">
    <property type="term" value="F:nucleic acid binding"/>
    <property type="evidence" value="ECO:0007669"/>
    <property type="project" value="InterPro"/>
</dbReference>
<dbReference type="AlphaFoldDB" id="A0A9K3KE85"/>
<keyword evidence="4" id="KW-0539">Nucleus</keyword>
<dbReference type="PANTHER" id="PTHR11477">
    <property type="entry name" value="TRANSCRIPTION FACTOR S-II ZINC FINGER DOMAIN-CONTAINING PROTEIN"/>
    <property type="match status" value="1"/>
</dbReference>
<feature type="domain" description="TFIIS-type" evidence="8">
    <location>
        <begin position="762"/>
        <end position="802"/>
    </location>
</feature>
<dbReference type="GO" id="GO:0008270">
    <property type="term" value="F:zinc ion binding"/>
    <property type="evidence" value="ECO:0007669"/>
    <property type="project" value="UniProtKB-KW"/>
</dbReference>
<feature type="domain" description="TFIIS central" evidence="9">
    <location>
        <begin position="622"/>
        <end position="744"/>
    </location>
</feature>
<evidence type="ECO:0000256" key="1">
    <source>
        <dbReference type="ARBA" id="ARBA00022723"/>
    </source>
</evidence>
<dbReference type="SMART" id="SM00440">
    <property type="entry name" value="ZnF_C2C2"/>
    <property type="match status" value="1"/>
</dbReference>
<feature type="compositionally biased region" description="Polar residues" evidence="6">
    <location>
        <begin position="1"/>
        <end position="13"/>
    </location>
</feature>
<feature type="transmembrane region" description="Helical" evidence="7">
    <location>
        <begin position="54"/>
        <end position="75"/>
    </location>
</feature>
<evidence type="ECO:0000256" key="7">
    <source>
        <dbReference type="SAM" id="Phobius"/>
    </source>
</evidence>
<dbReference type="Proteomes" id="UP000693970">
    <property type="component" value="Unassembled WGS sequence"/>
</dbReference>
<evidence type="ECO:0000256" key="4">
    <source>
        <dbReference type="ARBA" id="ARBA00023242"/>
    </source>
</evidence>
<dbReference type="CDD" id="cd13749">
    <property type="entry name" value="Zn-ribbon_TFIIS"/>
    <property type="match status" value="1"/>
</dbReference>
<dbReference type="PANTHER" id="PTHR11477:SF0">
    <property type="entry name" value="IP08861P-RELATED"/>
    <property type="match status" value="1"/>
</dbReference>
<dbReference type="Pfam" id="PF01096">
    <property type="entry name" value="Zn_ribbon_TFIIS"/>
    <property type="match status" value="1"/>
</dbReference>
<dbReference type="GO" id="GO:0005634">
    <property type="term" value="C:nucleus"/>
    <property type="evidence" value="ECO:0007669"/>
    <property type="project" value="TreeGrafter"/>
</dbReference>
<dbReference type="Pfam" id="PF07500">
    <property type="entry name" value="TFIIS_M"/>
    <property type="match status" value="1"/>
</dbReference>
<dbReference type="SMART" id="SM00510">
    <property type="entry name" value="TFS2M"/>
    <property type="match status" value="1"/>
</dbReference>
<keyword evidence="7" id="KW-1133">Transmembrane helix</keyword>